<feature type="domain" description="Mannitol dehydrogenase C-terminal" evidence="4">
    <location>
        <begin position="265"/>
        <end position="384"/>
    </location>
</feature>
<dbReference type="Gene3D" id="3.40.50.720">
    <property type="entry name" value="NAD(P)-binding Rossmann-like Domain"/>
    <property type="match status" value="1"/>
</dbReference>
<dbReference type="EC" id="1.1.1.-" evidence="5"/>
<comment type="catalytic activity">
    <reaction evidence="2">
        <text>D-mannitol 1-phosphate + NAD(+) = beta-D-fructose 6-phosphate + NADH + H(+)</text>
        <dbReference type="Rhea" id="RHEA:19661"/>
        <dbReference type="ChEBI" id="CHEBI:15378"/>
        <dbReference type="ChEBI" id="CHEBI:57540"/>
        <dbReference type="ChEBI" id="CHEBI:57634"/>
        <dbReference type="ChEBI" id="CHEBI:57945"/>
        <dbReference type="ChEBI" id="CHEBI:61381"/>
        <dbReference type="EC" id="1.1.1.17"/>
    </reaction>
</comment>
<organism evidence="5 6">
    <name type="scientific">Haloechinothrix salitolerans</name>
    <dbReference type="NCBI Taxonomy" id="926830"/>
    <lineage>
        <taxon>Bacteria</taxon>
        <taxon>Bacillati</taxon>
        <taxon>Actinomycetota</taxon>
        <taxon>Actinomycetes</taxon>
        <taxon>Pseudonocardiales</taxon>
        <taxon>Pseudonocardiaceae</taxon>
        <taxon>Haloechinothrix</taxon>
    </lineage>
</organism>
<dbReference type="PANTHER" id="PTHR43362:SF1">
    <property type="entry name" value="MANNITOL DEHYDROGENASE 2-RELATED"/>
    <property type="match status" value="1"/>
</dbReference>
<dbReference type="GO" id="GO:0016491">
    <property type="term" value="F:oxidoreductase activity"/>
    <property type="evidence" value="ECO:0007669"/>
    <property type="project" value="UniProtKB-KW"/>
</dbReference>
<accession>A0ABW2C6W7</accession>
<keyword evidence="6" id="KW-1185">Reference proteome</keyword>
<feature type="domain" description="Mannitol dehydrogenase N-terminal" evidence="3">
    <location>
        <begin position="13"/>
        <end position="256"/>
    </location>
</feature>
<dbReference type="RefSeq" id="WP_345402343.1">
    <property type="nucleotide sequence ID" value="NZ_BAABLA010000110.1"/>
</dbReference>
<dbReference type="PRINTS" id="PR00084">
    <property type="entry name" value="MTLDHDRGNASE"/>
</dbReference>
<dbReference type="EMBL" id="JBHSXX010000001">
    <property type="protein sequence ID" value="MFC6870564.1"/>
    <property type="molecule type" value="Genomic_DNA"/>
</dbReference>
<dbReference type="Pfam" id="PF01232">
    <property type="entry name" value="Mannitol_dh"/>
    <property type="match status" value="1"/>
</dbReference>
<name>A0ABW2C6W7_9PSEU</name>
<sequence length="441" mass="47706">MTGYVEPTRPAPRIVHLGLGAFHRAHQVWFTQRGDPSWRIAAFPGRSARLARVLGAQDCRYTLVERGPDGDAFHPMTALVAAYGADRQTELDQLVASPAVKVVTLTITEAGYLLGPDSGIGSANPMLQQEIMALRNGDHPRTAPGRLLKALAARREAGGGPLAIVSCDNVRANGARMGAVLRELACAVDWDLTAWLADNASFVDTVADRITPATTEDDIRLVAAATGHHDRAPVVTEPFAEWVLAGEFPSGRPEWERAGAVVVDDIRPFERRKLRLLNGAHLLLALAGQKRGHHTVAGAMSDPVLVRFVEDYWSTAAKGLPEAGPYQHRLRARFTNTRIRHSLTQIATDAETKLRERIVPLVTELRAGGGDPHPALRVVAAWLSASEIAADSPRACAALDRLAPGWGTNRPLRRALQRAVTDLVQLGDHRSPSKSTEGGIR</sequence>
<evidence type="ECO:0000256" key="1">
    <source>
        <dbReference type="ARBA" id="ARBA00023002"/>
    </source>
</evidence>
<dbReference type="InterPro" id="IPR036291">
    <property type="entry name" value="NAD(P)-bd_dom_sf"/>
</dbReference>
<evidence type="ECO:0000256" key="2">
    <source>
        <dbReference type="ARBA" id="ARBA00048615"/>
    </source>
</evidence>
<proteinExistence type="predicted"/>
<reference evidence="6" key="1">
    <citation type="journal article" date="2019" name="Int. J. Syst. Evol. Microbiol.">
        <title>The Global Catalogue of Microorganisms (GCM) 10K type strain sequencing project: providing services to taxonomists for standard genome sequencing and annotation.</title>
        <authorList>
            <consortium name="The Broad Institute Genomics Platform"/>
            <consortium name="The Broad Institute Genome Sequencing Center for Infectious Disease"/>
            <person name="Wu L."/>
            <person name="Ma J."/>
        </authorList>
    </citation>
    <scope>NUCLEOTIDE SEQUENCE [LARGE SCALE GENOMIC DNA]</scope>
    <source>
        <strain evidence="6">KCTC 32255</strain>
    </source>
</reference>
<evidence type="ECO:0000313" key="6">
    <source>
        <dbReference type="Proteomes" id="UP001596337"/>
    </source>
</evidence>
<dbReference type="SUPFAM" id="SSF48179">
    <property type="entry name" value="6-phosphogluconate dehydrogenase C-terminal domain-like"/>
    <property type="match status" value="1"/>
</dbReference>
<dbReference type="PANTHER" id="PTHR43362">
    <property type="entry name" value="MANNITOL DEHYDROGENASE DSF1-RELATED"/>
    <property type="match status" value="1"/>
</dbReference>
<dbReference type="SUPFAM" id="SSF51735">
    <property type="entry name" value="NAD(P)-binding Rossmann-fold domains"/>
    <property type="match status" value="1"/>
</dbReference>
<dbReference type="Gene3D" id="1.10.1040.10">
    <property type="entry name" value="N-(1-d-carboxylethyl)-l-norvaline Dehydrogenase, domain 2"/>
    <property type="match status" value="1"/>
</dbReference>
<comment type="caution">
    <text evidence="5">The sequence shown here is derived from an EMBL/GenBank/DDBJ whole genome shotgun (WGS) entry which is preliminary data.</text>
</comment>
<gene>
    <name evidence="5" type="ORF">ACFQGD_25870</name>
</gene>
<keyword evidence="1 5" id="KW-0560">Oxidoreductase</keyword>
<dbReference type="InterPro" id="IPR013328">
    <property type="entry name" value="6PGD_dom2"/>
</dbReference>
<evidence type="ECO:0000259" key="3">
    <source>
        <dbReference type="Pfam" id="PF01232"/>
    </source>
</evidence>
<dbReference type="InterPro" id="IPR013131">
    <property type="entry name" value="Mannitol_DH_N"/>
</dbReference>
<dbReference type="Proteomes" id="UP001596337">
    <property type="component" value="Unassembled WGS sequence"/>
</dbReference>
<dbReference type="InterPro" id="IPR013118">
    <property type="entry name" value="Mannitol_DH_C"/>
</dbReference>
<evidence type="ECO:0000259" key="4">
    <source>
        <dbReference type="Pfam" id="PF08125"/>
    </source>
</evidence>
<dbReference type="InterPro" id="IPR000669">
    <property type="entry name" value="Mannitol_DH"/>
</dbReference>
<dbReference type="InterPro" id="IPR050988">
    <property type="entry name" value="Mannitol_DH/Oxidoreductase"/>
</dbReference>
<protein>
    <submittedName>
        <fullName evidence="5">Mannitol dehydrogenase family protein</fullName>
        <ecNumber evidence="5">1.1.1.-</ecNumber>
    </submittedName>
</protein>
<evidence type="ECO:0000313" key="5">
    <source>
        <dbReference type="EMBL" id="MFC6870564.1"/>
    </source>
</evidence>
<dbReference type="InterPro" id="IPR008927">
    <property type="entry name" value="6-PGluconate_DH-like_C_sf"/>
</dbReference>
<dbReference type="Pfam" id="PF08125">
    <property type="entry name" value="Mannitol_dh_C"/>
    <property type="match status" value="1"/>
</dbReference>